<gene>
    <name evidence="2" type="ORF">S01H4_21195</name>
</gene>
<feature type="non-terminal residue" evidence="2">
    <location>
        <position position="70"/>
    </location>
</feature>
<dbReference type="SUPFAM" id="SSF51735">
    <property type="entry name" value="NAD(P)-binding Rossmann-fold domains"/>
    <property type="match status" value="1"/>
</dbReference>
<proteinExistence type="predicted"/>
<dbReference type="GO" id="GO:0004514">
    <property type="term" value="F:nicotinate-nucleotide diphosphorylase (carboxylating) activity"/>
    <property type="evidence" value="ECO:0007669"/>
    <property type="project" value="InterPro"/>
</dbReference>
<dbReference type="AlphaFoldDB" id="X1BAL3"/>
<name>X1BAL3_9ZZZZ</name>
<comment type="caution">
    <text evidence="2">The sequence shown here is derived from an EMBL/GenBank/DDBJ whole genome shotgun (WGS) entry which is preliminary data.</text>
</comment>
<organism evidence="2">
    <name type="scientific">marine sediment metagenome</name>
    <dbReference type="NCBI Taxonomy" id="412755"/>
    <lineage>
        <taxon>unclassified sequences</taxon>
        <taxon>metagenomes</taxon>
        <taxon>ecological metagenomes</taxon>
    </lineage>
</organism>
<dbReference type="InterPro" id="IPR006140">
    <property type="entry name" value="D-isomer_DH_NAD-bd"/>
</dbReference>
<dbReference type="InterPro" id="IPR036291">
    <property type="entry name" value="NAD(P)-bd_dom_sf"/>
</dbReference>
<dbReference type="EMBL" id="BART01009583">
    <property type="protein sequence ID" value="GAG78302.1"/>
    <property type="molecule type" value="Genomic_DNA"/>
</dbReference>
<dbReference type="GO" id="GO:0009435">
    <property type="term" value="P:NAD+ biosynthetic process"/>
    <property type="evidence" value="ECO:0007669"/>
    <property type="project" value="InterPro"/>
</dbReference>
<evidence type="ECO:0000313" key="2">
    <source>
        <dbReference type="EMBL" id="GAG78302.1"/>
    </source>
</evidence>
<protein>
    <recommendedName>
        <fullName evidence="1">D-isomer specific 2-hydroxyacid dehydrogenase NAD-binding domain-containing protein</fullName>
    </recommendedName>
</protein>
<reference evidence="2" key="1">
    <citation type="journal article" date="2014" name="Front. Microbiol.">
        <title>High frequency of phylogenetically diverse reductive dehalogenase-homologous genes in deep subseafloor sedimentary metagenomes.</title>
        <authorList>
            <person name="Kawai M."/>
            <person name="Futagami T."/>
            <person name="Toyoda A."/>
            <person name="Takaki Y."/>
            <person name="Nishi S."/>
            <person name="Hori S."/>
            <person name="Arai W."/>
            <person name="Tsubouchi T."/>
            <person name="Morono Y."/>
            <person name="Uchiyama I."/>
            <person name="Ito T."/>
            <person name="Fujiyama A."/>
            <person name="Inagaki F."/>
            <person name="Takami H."/>
        </authorList>
    </citation>
    <scope>NUCLEOTIDE SEQUENCE</scope>
    <source>
        <strain evidence="2">Expedition CK06-06</strain>
    </source>
</reference>
<feature type="domain" description="D-isomer specific 2-hydroxyacid dehydrogenase NAD-binding" evidence="1">
    <location>
        <begin position="2"/>
        <end position="46"/>
    </location>
</feature>
<dbReference type="GO" id="GO:0051287">
    <property type="term" value="F:NAD binding"/>
    <property type="evidence" value="ECO:0007669"/>
    <property type="project" value="InterPro"/>
</dbReference>
<dbReference type="Pfam" id="PF02826">
    <property type="entry name" value="2-Hacid_dh_C"/>
    <property type="match status" value="1"/>
</dbReference>
<dbReference type="Gene3D" id="3.40.50.720">
    <property type="entry name" value="NAD(P)-binding Rossmann-like Domain"/>
    <property type="match status" value="1"/>
</dbReference>
<evidence type="ECO:0000259" key="1">
    <source>
        <dbReference type="Pfam" id="PF02826"/>
    </source>
</evidence>
<accession>X1BAL3</accession>
<sequence>MNLGIIGCGAIGTDVAKAADAMNEIKKIYLYDSNKKVRENVSDTIIEIEVENMHDAETATALHVDVIMLD</sequence>